<sequence length="273" mass="29818">MQKVIILAAAVALATPTAVVHAAGVPTIDEIANGLNLQQLDQLRQQLQTLKDQFDQLAQQTAQAIQNAKRLGNLDWLMDELRQYSALLNTDAAKTVLQEFYGIQSTASNYEQLARQALGQLYDLPRTDDDIRQILSEAGASPAVVSSLTSNNGLLLDDEKAILQSTQSLNQSAEQSEKAKAALASKADALASLGDNDLAATAQLSTSVQIQQGYQLEQVTSELRAMRTEAVQRRLVELQAQKRELEAQLARQQELARIRADRHTPVSLDSFGQ</sequence>
<evidence type="ECO:0000256" key="1">
    <source>
        <dbReference type="SAM" id="Coils"/>
    </source>
</evidence>
<dbReference type="Proteomes" id="UP001262410">
    <property type="component" value="Unassembled WGS sequence"/>
</dbReference>
<organism evidence="3 4">
    <name type="scientific">Inquilinus ginsengisoli</name>
    <dbReference type="NCBI Taxonomy" id="363840"/>
    <lineage>
        <taxon>Bacteria</taxon>
        <taxon>Pseudomonadati</taxon>
        <taxon>Pseudomonadota</taxon>
        <taxon>Alphaproteobacteria</taxon>
        <taxon>Rhodospirillales</taxon>
        <taxon>Rhodospirillaceae</taxon>
        <taxon>Inquilinus</taxon>
    </lineage>
</organism>
<comment type="caution">
    <text evidence="3">The sequence shown here is derived from an EMBL/GenBank/DDBJ whole genome shotgun (WGS) entry which is preliminary data.</text>
</comment>
<dbReference type="EMBL" id="JAVDPW010000014">
    <property type="protein sequence ID" value="MDR6293805.1"/>
    <property type="molecule type" value="Genomic_DNA"/>
</dbReference>
<evidence type="ECO:0008006" key="5">
    <source>
        <dbReference type="Google" id="ProtNLM"/>
    </source>
</evidence>
<evidence type="ECO:0000313" key="4">
    <source>
        <dbReference type="Proteomes" id="UP001262410"/>
    </source>
</evidence>
<evidence type="ECO:0000256" key="2">
    <source>
        <dbReference type="SAM" id="SignalP"/>
    </source>
</evidence>
<gene>
    <name evidence="3" type="ORF">E9232_006358</name>
</gene>
<accession>A0ABU1K1U7</accession>
<keyword evidence="4" id="KW-1185">Reference proteome</keyword>
<feature type="signal peptide" evidence="2">
    <location>
        <begin position="1"/>
        <end position="22"/>
    </location>
</feature>
<feature type="coiled-coil region" evidence="1">
    <location>
        <begin position="228"/>
        <end position="255"/>
    </location>
</feature>
<keyword evidence="1" id="KW-0175">Coiled coil</keyword>
<proteinExistence type="predicted"/>
<feature type="coiled-coil region" evidence="1">
    <location>
        <begin position="33"/>
        <end position="67"/>
    </location>
</feature>
<name>A0ABU1K1U7_9PROT</name>
<protein>
    <recommendedName>
        <fullName evidence="5">Type IV secretion system family protein</fullName>
    </recommendedName>
</protein>
<evidence type="ECO:0000313" key="3">
    <source>
        <dbReference type="EMBL" id="MDR6293805.1"/>
    </source>
</evidence>
<feature type="chain" id="PRO_5046314312" description="Type IV secretion system family protein" evidence="2">
    <location>
        <begin position="23"/>
        <end position="273"/>
    </location>
</feature>
<keyword evidence="2" id="KW-0732">Signal</keyword>
<dbReference type="RefSeq" id="WP_309801070.1">
    <property type="nucleotide sequence ID" value="NZ_JAVDPW010000014.1"/>
</dbReference>
<reference evidence="3 4" key="1">
    <citation type="submission" date="2023-07" db="EMBL/GenBank/DDBJ databases">
        <title>Sorghum-associated microbial communities from plants grown in Nebraska, USA.</title>
        <authorList>
            <person name="Schachtman D."/>
        </authorList>
    </citation>
    <scope>NUCLEOTIDE SEQUENCE [LARGE SCALE GENOMIC DNA]</scope>
    <source>
        <strain evidence="3 4">584</strain>
    </source>
</reference>